<feature type="compositionally biased region" description="Low complexity" evidence="1">
    <location>
        <begin position="173"/>
        <end position="186"/>
    </location>
</feature>
<protein>
    <submittedName>
        <fullName evidence="3">Translation initiation factor IF-2-like</fullName>
    </submittedName>
</protein>
<evidence type="ECO:0000313" key="2">
    <source>
        <dbReference type="Proteomes" id="UP001652583"/>
    </source>
</evidence>
<gene>
    <name evidence="3" type="primary">LOC113602335</name>
</gene>
<evidence type="ECO:0000256" key="1">
    <source>
        <dbReference type="SAM" id="MobiDB-lite"/>
    </source>
</evidence>
<sequence length="331" mass="33868">MGGRRVGGGEERGGGGGKAGWGPGTAGPEEAEEGQGRAFYPPPRQRREEGLQVGRSAGCKPRRPCGEGQQNAARPGYPRSPGCGTRSPRAPEAARLRSAGLRRRLVRAAASPLADAQPPPHAAPGPGAPRRPREPSAGEGGVPASGERAPTPAPATASCPPGRKGGNRSNITAARPGSGAPAGAAPPLRPRTPGVERPGDSRCGQSRGPEEEEAGRRRSRVWIAGGGGPERAGKRRKTGTGGRTRTPLRAPRSGSKLQAALPGHRRKPGGPHPPSLLPSPETPRLLIGWRRTARSNLPPPCAATWAAAASCVTAAPASPGTPRCSGLRDWS</sequence>
<accession>A0ABM3NQC9</accession>
<dbReference type="Proteomes" id="UP001652583">
    <property type="component" value="Chromosome D3"/>
</dbReference>
<organism evidence="2 3">
    <name type="scientific">Acinonyx jubatus</name>
    <name type="common">Cheetah</name>
    <dbReference type="NCBI Taxonomy" id="32536"/>
    <lineage>
        <taxon>Eukaryota</taxon>
        <taxon>Metazoa</taxon>
        <taxon>Chordata</taxon>
        <taxon>Craniata</taxon>
        <taxon>Vertebrata</taxon>
        <taxon>Euteleostomi</taxon>
        <taxon>Mammalia</taxon>
        <taxon>Eutheria</taxon>
        <taxon>Laurasiatheria</taxon>
        <taxon>Carnivora</taxon>
        <taxon>Feliformia</taxon>
        <taxon>Felidae</taxon>
        <taxon>Felinae</taxon>
        <taxon>Acinonyx</taxon>
    </lineage>
</organism>
<feature type="compositionally biased region" description="Pro residues" evidence="1">
    <location>
        <begin position="117"/>
        <end position="129"/>
    </location>
</feature>
<reference evidence="3" key="1">
    <citation type="submission" date="2025-08" db="UniProtKB">
        <authorList>
            <consortium name="RefSeq"/>
        </authorList>
    </citation>
    <scope>IDENTIFICATION</scope>
    <source>
        <tissue evidence="3">Blood</tissue>
    </source>
</reference>
<feature type="compositionally biased region" description="Gly residues" evidence="1">
    <location>
        <begin position="14"/>
        <end position="25"/>
    </location>
</feature>
<dbReference type="RefSeq" id="XP_053061622.1">
    <property type="nucleotide sequence ID" value="XM_053205647.1"/>
</dbReference>
<feature type="region of interest" description="Disordered" evidence="1">
    <location>
        <begin position="1"/>
        <end position="285"/>
    </location>
</feature>
<proteinExistence type="predicted"/>
<feature type="compositionally biased region" description="Pro residues" evidence="1">
    <location>
        <begin position="270"/>
        <end position="281"/>
    </location>
</feature>
<evidence type="ECO:0000313" key="3">
    <source>
        <dbReference type="RefSeq" id="XP_053061622.1"/>
    </source>
</evidence>
<name>A0ABM3NQC9_ACIJB</name>
<keyword evidence="2" id="KW-1185">Reference proteome</keyword>
<dbReference type="GeneID" id="113602335"/>
<feature type="compositionally biased region" description="Low complexity" evidence="1">
    <location>
        <begin position="107"/>
        <end position="116"/>
    </location>
</feature>